<feature type="region of interest" description="Disordered" evidence="1">
    <location>
        <begin position="82"/>
        <end position="120"/>
    </location>
</feature>
<feature type="region of interest" description="Disordered" evidence="1">
    <location>
        <begin position="335"/>
        <end position="359"/>
    </location>
</feature>
<feature type="compositionally biased region" description="Basic and acidic residues" evidence="1">
    <location>
        <begin position="18"/>
        <end position="40"/>
    </location>
</feature>
<feature type="compositionally biased region" description="Acidic residues" evidence="1">
    <location>
        <begin position="343"/>
        <end position="359"/>
    </location>
</feature>
<sequence length="359" mass="37003">MTNDLTAILEDLASGRIDAAEAGRRIDATKEPQEPKEPQETRAQAGEEAQASVEPTWGAIARDLFGAASGFAQEAARGAAHSVDGVWQHSSTVRQQPGKPEQDGAPSGQGPVGSHGVGRVQVRATGRRVRIIGDASIATLAADGPHVLRRSGDVLEVTSDGELGDGLGGFSLLRSPLTGSVLNQGLGGLRNLGLDDLRGIGLGKELLLRVNPAIAVDVELTAGSLATINLPLLGRVRVTAGGAQLGDVRQVTDALVQAGSLTARGRFDRGRSRVRVESGNLVVGLAGDADVAVHADAQLGRVVWPGGGVALHEYTAGDGAGRLDLAVVMGAASVRHDGHDETPNEDSADEQSSEQEERA</sequence>
<reference evidence="2 3" key="1">
    <citation type="submission" date="2018-11" db="EMBL/GenBank/DDBJ databases">
        <title>Sequencing the genomes of 1000 actinobacteria strains.</title>
        <authorList>
            <person name="Klenk H.-P."/>
        </authorList>
    </citation>
    <scope>NUCLEOTIDE SEQUENCE [LARGE SCALE GENOMIC DNA]</scope>
    <source>
        <strain evidence="2 3">DSM 10546</strain>
    </source>
</reference>
<name>A0A3N1ZXA3_9ACTN</name>
<gene>
    <name evidence="2" type="ORF">EDD41_2747</name>
</gene>
<protein>
    <submittedName>
        <fullName evidence="2">Uncharacterized protein</fullName>
    </submittedName>
</protein>
<feature type="region of interest" description="Disordered" evidence="1">
    <location>
        <begin position="13"/>
        <end position="53"/>
    </location>
</feature>
<dbReference type="EMBL" id="RKHG01000001">
    <property type="protein sequence ID" value="ROR55473.1"/>
    <property type="molecule type" value="Genomic_DNA"/>
</dbReference>
<accession>A0A3N1ZXA3</accession>
<dbReference type="AlphaFoldDB" id="A0A3N1ZXA3"/>
<evidence type="ECO:0000313" key="2">
    <source>
        <dbReference type="EMBL" id="ROR55473.1"/>
    </source>
</evidence>
<evidence type="ECO:0000313" key="3">
    <source>
        <dbReference type="Proteomes" id="UP000275749"/>
    </source>
</evidence>
<proteinExistence type="predicted"/>
<dbReference type="RefSeq" id="WP_211336664.1">
    <property type="nucleotide sequence ID" value="NZ_RKHG01000001.1"/>
</dbReference>
<organism evidence="2 3">
    <name type="scientific">Luteococcus japonicus</name>
    <dbReference type="NCBI Taxonomy" id="33984"/>
    <lineage>
        <taxon>Bacteria</taxon>
        <taxon>Bacillati</taxon>
        <taxon>Actinomycetota</taxon>
        <taxon>Actinomycetes</taxon>
        <taxon>Propionibacteriales</taxon>
        <taxon>Propionibacteriaceae</taxon>
        <taxon>Luteococcus</taxon>
    </lineage>
</organism>
<comment type="caution">
    <text evidence="2">The sequence shown here is derived from an EMBL/GenBank/DDBJ whole genome shotgun (WGS) entry which is preliminary data.</text>
</comment>
<evidence type="ECO:0000256" key="1">
    <source>
        <dbReference type="SAM" id="MobiDB-lite"/>
    </source>
</evidence>
<dbReference type="Proteomes" id="UP000275749">
    <property type="component" value="Unassembled WGS sequence"/>
</dbReference>